<organism evidence="1 2">
    <name type="scientific">Sporothrix schenckii 1099-18</name>
    <dbReference type="NCBI Taxonomy" id="1397361"/>
    <lineage>
        <taxon>Eukaryota</taxon>
        <taxon>Fungi</taxon>
        <taxon>Dikarya</taxon>
        <taxon>Ascomycota</taxon>
        <taxon>Pezizomycotina</taxon>
        <taxon>Sordariomycetes</taxon>
        <taxon>Sordariomycetidae</taxon>
        <taxon>Ophiostomatales</taxon>
        <taxon>Ophiostomataceae</taxon>
        <taxon>Sporothrix</taxon>
    </lineage>
</organism>
<dbReference type="RefSeq" id="XP_016592633.1">
    <property type="nucleotide sequence ID" value="XM_016733492.1"/>
</dbReference>
<name>A0A0F2MK27_SPOSC</name>
<accession>A0A0F2MK27</accession>
<proteinExistence type="predicted"/>
<evidence type="ECO:0000313" key="1">
    <source>
        <dbReference type="EMBL" id="KJR89957.1"/>
    </source>
</evidence>
<dbReference type="KEGG" id="ssck:SPSK_06798"/>
<sequence length="86" mass="9361">MCLYFWMCQYAGCGHSVKASRLPQAAWAVAAHCMHKVQVPDPVCGEVSFQPFLLYTSADLCPPCAAATRKEAVEAVEANEAEARRA</sequence>
<evidence type="ECO:0000313" key="2">
    <source>
        <dbReference type="Proteomes" id="UP000033710"/>
    </source>
</evidence>
<reference evidence="1 2" key="2">
    <citation type="journal article" date="2015" name="Eukaryot. Cell">
        <title>Asexual propagation of a virulent clone complex in a human and feline outbreak of sporotrichosis.</title>
        <authorList>
            <person name="Teixeira Mde M."/>
            <person name="Rodrigues A.M."/>
            <person name="Tsui C.K."/>
            <person name="de Almeida L.G."/>
            <person name="Van Diepeningen A.D."/>
            <person name="van den Ende B.G."/>
            <person name="Fernandes G.F."/>
            <person name="Kano R."/>
            <person name="Hamelin R.C."/>
            <person name="Lopes-Bezerra L.M."/>
            <person name="Vasconcelos A.T."/>
            <person name="de Hoog S."/>
            <person name="de Camargo Z.P."/>
            <person name="Felipe M.S."/>
        </authorList>
    </citation>
    <scope>NUCLEOTIDE SEQUENCE [LARGE SCALE GENOMIC DNA]</scope>
    <source>
        <strain evidence="1 2">1099-18</strain>
    </source>
</reference>
<dbReference type="EMBL" id="AXCR01000001">
    <property type="protein sequence ID" value="KJR89957.1"/>
    <property type="molecule type" value="Genomic_DNA"/>
</dbReference>
<dbReference type="VEuPathDB" id="FungiDB:SPSK_06798"/>
<protein>
    <submittedName>
        <fullName evidence="1">Uncharacterized protein</fullName>
    </submittedName>
</protein>
<comment type="caution">
    <text evidence="1">The sequence shown here is derived from an EMBL/GenBank/DDBJ whole genome shotgun (WGS) entry which is preliminary data.</text>
</comment>
<dbReference type="AlphaFoldDB" id="A0A0F2MK27"/>
<gene>
    <name evidence="1" type="ORF">SPSK_06798</name>
</gene>
<dbReference type="GeneID" id="27668769"/>
<dbReference type="Proteomes" id="UP000033710">
    <property type="component" value="Unassembled WGS sequence"/>
</dbReference>
<reference evidence="1 2" key="1">
    <citation type="journal article" date="2014" name="BMC Genomics">
        <title>Comparative genomics of the major fungal agents of human and animal Sporotrichosis: Sporothrix schenckii and Sporothrix brasiliensis.</title>
        <authorList>
            <person name="Teixeira M.M."/>
            <person name="de Almeida L.G."/>
            <person name="Kubitschek-Barreira P."/>
            <person name="Alves F.L."/>
            <person name="Kioshima E.S."/>
            <person name="Abadio A.K."/>
            <person name="Fernandes L."/>
            <person name="Derengowski L.S."/>
            <person name="Ferreira K.S."/>
            <person name="Souza R.C."/>
            <person name="Ruiz J.C."/>
            <person name="de Andrade N.C."/>
            <person name="Paes H.C."/>
            <person name="Nicola A.M."/>
            <person name="Albuquerque P."/>
            <person name="Gerber A.L."/>
            <person name="Martins V.P."/>
            <person name="Peconick L.D."/>
            <person name="Neto A.V."/>
            <person name="Chaucanez C.B."/>
            <person name="Silva P.A."/>
            <person name="Cunha O.L."/>
            <person name="de Oliveira F.F."/>
            <person name="dos Santos T.C."/>
            <person name="Barros A.L."/>
            <person name="Soares M.A."/>
            <person name="de Oliveira L.M."/>
            <person name="Marini M.M."/>
            <person name="Villalobos-Duno H."/>
            <person name="Cunha M.M."/>
            <person name="de Hoog S."/>
            <person name="da Silveira J.F."/>
            <person name="Henrissat B."/>
            <person name="Nino-Vega G.A."/>
            <person name="Cisalpino P.S."/>
            <person name="Mora-Montes H.M."/>
            <person name="Almeida S.R."/>
            <person name="Stajich J.E."/>
            <person name="Lopes-Bezerra L.M."/>
            <person name="Vasconcelos A.T."/>
            <person name="Felipe M.S."/>
        </authorList>
    </citation>
    <scope>NUCLEOTIDE SEQUENCE [LARGE SCALE GENOMIC DNA]</scope>
    <source>
        <strain evidence="1 2">1099-18</strain>
    </source>
</reference>